<feature type="compositionally biased region" description="Basic and acidic residues" evidence="1">
    <location>
        <begin position="263"/>
        <end position="274"/>
    </location>
</feature>
<dbReference type="EMBL" id="KN732221">
    <property type="protein sequence ID" value="KIH59208.1"/>
    <property type="molecule type" value="Genomic_DNA"/>
</dbReference>
<sequence>MEEGTEKGGKSRDRRCDIRVDDRSLVGTTDEGVVVVIVLASSHRGRRGTEILCDLNAIYRRIRDLRGRIKCPGYLLHLMLLQSAVTPQFHRHEARGKTRLHLVVTKTEVKQNDRRLSPPRGDITGFRIPKKHRSSENRSRTSGSTRGEGEKSKTTECAFGKRPRDSKRDDSHDRISDDDPVVDGIDSRGAENISDSESGHSGSRSSSVSSSSSSSKSRSPSPALPAKYRTTGTVEDTSSSLRNASSVSSSDDEQKGKGHSKSSSREKRKEKSPQLREIMTNQNEEQRLGVLHLDKTHRCKRNPKKFRKTNFTRSALTEEDKRALKLVKFRSSFGGNLVTCGHRDSPV</sequence>
<feature type="compositionally biased region" description="Low complexity" evidence="1">
    <location>
        <begin position="238"/>
        <end position="249"/>
    </location>
</feature>
<evidence type="ECO:0000313" key="2">
    <source>
        <dbReference type="EMBL" id="KIH59208.1"/>
    </source>
</evidence>
<feature type="compositionally biased region" description="Basic and acidic residues" evidence="1">
    <location>
        <begin position="107"/>
        <end position="116"/>
    </location>
</feature>
<dbReference type="AlphaFoldDB" id="A0A0C2CQY6"/>
<organism evidence="2 3">
    <name type="scientific">Ancylostoma duodenale</name>
    <dbReference type="NCBI Taxonomy" id="51022"/>
    <lineage>
        <taxon>Eukaryota</taxon>
        <taxon>Metazoa</taxon>
        <taxon>Ecdysozoa</taxon>
        <taxon>Nematoda</taxon>
        <taxon>Chromadorea</taxon>
        <taxon>Rhabditida</taxon>
        <taxon>Rhabditina</taxon>
        <taxon>Rhabditomorpha</taxon>
        <taxon>Strongyloidea</taxon>
        <taxon>Ancylostomatidae</taxon>
        <taxon>Ancylostomatinae</taxon>
        <taxon>Ancylostoma</taxon>
    </lineage>
</organism>
<protein>
    <submittedName>
        <fullName evidence="2">Uncharacterized protein</fullName>
    </submittedName>
</protein>
<gene>
    <name evidence="2" type="ORF">ANCDUO_10573</name>
</gene>
<dbReference type="OrthoDB" id="10072532at2759"/>
<feature type="compositionally biased region" description="Low complexity" evidence="1">
    <location>
        <begin position="195"/>
        <end position="221"/>
    </location>
</feature>
<accession>A0A0C2CQY6</accession>
<feature type="region of interest" description="Disordered" evidence="1">
    <location>
        <begin position="105"/>
        <end position="288"/>
    </location>
</feature>
<keyword evidence="3" id="KW-1185">Reference proteome</keyword>
<evidence type="ECO:0000256" key="1">
    <source>
        <dbReference type="SAM" id="MobiDB-lite"/>
    </source>
</evidence>
<reference evidence="2 3" key="1">
    <citation type="submission" date="2013-12" db="EMBL/GenBank/DDBJ databases">
        <title>Draft genome of the parsitic nematode Ancylostoma duodenale.</title>
        <authorList>
            <person name="Mitreva M."/>
        </authorList>
    </citation>
    <scope>NUCLEOTIDE SEQUENCE [LARGE SCALE GENOMIC DNA]</scope>
    <source>
        <strain evidence="2 3">Zhejiang</strain>
    </source>
</reference>
<name>A0A0C2CQY6_9BILA</name>
<proteinExistence type="predicted"/>
<feature type="compositionally biased region" description="Basic and acidic residues" evidence="1">
    <location>
        <begin position="162"/>
        <end position="177"/>
    </location>
</feature>
<dbReference type="Proteomes" id="UP000054047">
    <property type="component" value="Unassembled WGS sequence"/>
</dbReference>
<evidence type="ECO:0000313" key="3">
    <source>
        <dbReference type="Proteomes" id="UP000054047"/>
    </source>
</evidence>